<dbReference type="RefSeq" id="XP_006821588.1">
    <property type="nucleotide sequence ID" value="XM_006821525.1"/>
</dbReference>
<evidence type="ECO:0000256" key="11">
    <source>
        <dbReference type="SAM" id="Phobius"/>
    </source>
</evidence>
<evidence type="ECO:0000256" key="4">
    <source>
        <dbReference type="ARBA" id="ARBA00022989"/>
    </source>
</evidence>
<dbReference type="Proteomes" id="UP000694865">
    <property type="component" value="Unplaced"/>
</dbReference>
<feature type="transmembrane region" description="Helical" evidence="11">
    <location>
        <begin position="140"/>
        <end position="161"/>
    </location>
</feature>
<dbReference type="Gene3D" id="1.20.1070.10">
    <property type="entry name" value="Rhodopsin 7-helix transmembrane proteins"/>
    <property type="match status" value="1"/>
</dbReference>
<feature type="transmembrane region" description="Helical" evidence="11">
    <location>
        <begin position="59"/>
        <end position="80"/>
    </location>
</feature>
<evidence type="ECO:0000256" key="10">
    <source>
        <dbReference type="SAM" id="MobiDB-lite"/>
    </source>
</evidence>
<feature type="transmembrane region" description="Helical" evidence="11">
    <location>
        <begin position="20"/>
        <end position="47"/>
    </location>
</feature>
<dbReference type="Pfam" id="PF00001">
    <property type="entry name" value="7tm_1"/>
    <property type="match status" value="1"/>
</dbReference>
<keyword evidence="8 9" id="KW-0807">Transducer</keyword>
<evidence type="ECO:0000256" key="7">
    <source>
        <dbReference type="ARBA" id="ARBA00023170"/>
    </source>
</evidence>
<accession>A0ABM0MNJ7</accession>
<keyword evidence="6 11" id="KW-0472">Membrane</keyword>
<dbReference type="InterPro" id="IPR017452">
    <property type="entry name" value="GPCR_Rhodpsn_7TM"/>
</dbReference>
<evidence type="ECO:0000259" key="12">
    <source>
        <dbReference type="PROSITE" id="PS50262"/>
    </source>
</evidence>
<evidence type="ECO:0000256" key="2">
    <source>
        <dbReference type="ARBA" id="ARBA00022475"/>
    </source>
</evidence>
<feature type="transmembrane region" description="Helical" evidence="11">
    <location>
        <begin position="185"/>
        <end position="207"/>
    </location>
</feature>
<dbReference type="PANTHER" id="PTHR22752">
    <property type="entry name" value="G PROTEIN-COUPLED RECEPTOR"/>
    <property type="match status" value="1"/>
</dbReference>
<evidence type="ECO:0000256" key="1">
    <source>
        <dbReference type="ARBA" id="ARBA00004651"/>
    </source>
</evidence>
<feature type="domain" description="G-protein coupled receptors family 1 profile" evidence="12">
    <location>
        <begin position="39"/>
        <end position="310"/>
    </location>
</feature>
<proteinExistence type="inferred from homology"/>
<evidence type="ECO:0000256" key="8">
    <source>
        <dbReference type="ARBA" id="ARBA00023224"/>
    </source>
</evidence>
<reference evidence="14" key="1">
    <citation type="submission" date="2025-08" db="UniProtKB">
        <authorList>
            <consortium name="RefSeq"/>
        </authorList>
    </citation>
    <scope>IDENTIFICATION</scope>
    <source>
        <tissue evidence="14">Testes</tissue>
    </source>
</reference>
<feature type="region of interest" description="Disordered" evidence="10">
    <location>
        <begin position="224"/>
        <end position="244"/>
    </location>
</feature>
<evidence type="ECO:0000313" key="14">
    <source>
        <dbReference type="RefSeq" id="XP_006821588.1"/>
    </source>
</evidence>
<keyword evidence="3 9" id="KW-0812">Transmembrane</keyword>
<comment type="similarity">
    <text evidence="9">Belongs to the G-protein coupled receptor 1 family.</text>
</comment>
<feature type="transmembrane region" description="Helical" evidence="11">
    <location>
        <begin position="255"/>
        <end position="280"/>
    </location>
</feature>
<keyword evidence="5 9" id="KW-0297">G-protein coupled receptor</keyword>
<protein>
    <submittedName>
        <fullName evidence="14">Octopamine receptor 1-like</fullName>
    </submittedName>
</protein>
<keyword evidence="13" id="KW-1185">Reference proteome</keyword>
<evidence type="ECO:0000256" key="9">
    <source>
        <dbReference type="RuleBase" id="RU000688"/>
    </source>
</evidence>
<dbReference type="SUPFAM" id="SSF81321">
    <property type="entry name" value="Family A G protein-coupled receptor-like"/>
    <property type="match status" value="1"/>
</dbReference>
<sequence length="426" mass="47265">MNLTDNFNDGLPLSASPSKSYLIIQAIFLSFVMVMTVLGNIAVCYVLHRTRSVGTVTGLSITSLAVADLLRGLLVLPFVLITSCLNGQWVFGTIWCSISGFCYTFFSSASVMTLGAVSIDRYIAIVMPLKYTTIVTNMRACILLTGVWVTSFINASCPLMGWSRYIFLPPNCICVPDWKLDRSYAYFYISTSFMLPFSILIFCYYRIFQVARQQSKRVTSLEVSSEVPTPGPSRQVDNRNKAKPKQLNMRKEKKAAVTLFFVMGVFIICVTPYCIIYLWISYNPNNNLKLAFGIASMISFANSAANPLIYGILNRKFRHCFLDIFRCDFCPRSSLSTNATDLHSGVGVTASHVTRRQRLVPRDSGYVTTSTFTQTTSQLQNHSRRSSGIFSISVAATSSVLSSLGGNMKEIPKLASGQLPPIEDVV</sequence>
<dbReference type="PANTHER" id="PTHR22752:SF14">
    <property type="entry name" value="G-PROTEIN COUPLED RECEPTORS FAMILY 1 PROFILE DOMAIN-CONTAINING PROTEIN"/>
    <property type="match status" value="1"/>
</dbReference>
<gene>
    <name evidence="14" type="primary">LOC102801724</name>
</gene>
<feature type="transmembrane region" description="Helical" evidence="11">
    <location>
        <begin position="292"/>
        <end position="313"/>
    </location>
</feature>
<feature type="transmembrane region" description="Helical" evidence="11">
    <location>
        <begin position="92"/>
        <end position="119"/>
    </location>
</feature>
<dbReference type="PROSITE" id="PS00237">
    <property type="entry name" value="G_PROTEIN_RECEP_F1_1"/>
    <property type="match status" value="1"/>
</dbReference>
<comment type="subcellular location">
    <subcellularLocation>
        <location evidence="1">Cell membrane</location>
        <topology evidence="1">Multi-pass membrane protein</topology>
    </subcellularLocation>
</comment>
<dbReference type="PRINTS" id="PR00237">
    <property type="entry name" value="GPCRRHODOPSN"/>
</dbReference>
<organism evidence="13 14">
    <name type="scientific">Saccoglossus kowalevskii</name>
    <name type="common">Acorn worm</name>
    <dbReference type="NCBI Taxonomy" id="10224"/>
    <lineage>
        <taxon>Eukaryota</taxon>
        <taxon>Metazoa</taxon>
        <taxon>Hemichordata</taxon>
        <taxon>Enteropneusta</taxon>
        <taxon>Harrimaniidae</taxon>
        <taxon>Saccoglossus</taxon>
    </lineage>
</organism>
<evidence type="ECO:0000313" key="13">
    <source>
        <dbReference type="Proteomes" id="UP000694865"/>
    </source>
</evidence>
<name>A0ABM0MNJ7_SACKO</name>
<dbReference type="PROSITE" id="PS50262">
    <property type="entry name" value="G_PROTEIN_RECEP_F1_2"/>
    <property type="match status" value="1"/>
</dbReference>
<keyword evidence="4 11" id="KW-1133">Transmembrane helix</keyword>
<evidence type="ECO:0000256" key="6">
    <source>
        <dbReference type="ARBA" id="ARBA00023136"/>
    </source>
</evidence>
<keyword evidence="7 9" id="KW-0675">Receptor</keyword>
<keyword evidence="2" id="KW-1003">Cell membrane</keyword>
<evidence type="ECO:0000256" key="5">
    <source>
        <dbReference type="ARBA" id="ARBA00023040"/>
    </source>
</evidence>
<dbReference type="InterPro" id="IPR000276">
    <property type="entry name" value="GPCR_Rhodpsn"/>
</dbReference>
<dbReference type="GeneID" id="102801724"/>
<dbReference type="CDD" id="cd00637">
    <property type="entry name" value="7tm_classA_rhodopsin-like"/>
    <property type="match status" value="1"/>
</dbReference>
<dbReference type="SMART" id="SM01381">
    <property type="entry name" value="7TM_GPCR_Srsx"/>
    <property type="match status" value="1"/>
</dbReference>
<evidence type="ECO:0000256" key="3">
    <source>
        <dbReference type="ARBA" id="ARBA00022692"/>
    </source>
</evidence>